<evidence type="ECO:0008006" key="9">
    <source>
        <dbReference type="Google" id="ProtNLM"/>
    </source>
</evidence>
<evidence type="ECO:0000256" key="1">
    <source>
        <dbReference type="ARBA" id="ARBA00004141"/>
    </source>
</evidence>
<feature type="transmembrane region" description="Helical" evidence="6">
    <location>
        <begin position="20"/>
        <end position="40"/>
    </location>
</feature>
<feature type="transmembrane region" description="Helical" evidence="6">
    <location>
        <begin position="244"/>
        <end position="264"/>
    </location>
</feature>
<sequence length="315" mass="34945">MVNVCPPGVWSYYAYDPMRSMTYVALSLFAVIFIVQVALTIKCRTRYMIPFVIGMLGESCGYIFRRVSADNSCGRGSALTWYLLQELFLILCPALMTALTRSSPRLAVCFGRIITFVGEKWTPIPSKWVTFTFVTIDIVSFVVQGAGGSLFSSDNVNLYTTAKAILLVGFIIQIIGLGLFACFAGIYHVRARRAGIPKGDWTKCLWTLYAGSVCVLVRGIFRCVEFGTGNGGDDKGYLLSTEGFFYGLEFGPILLAGLILTASYPGKYIPHARVHMFPPTGDEEHDAAAARIESQEHSEKGSRGVDEKRRWWRRA</sequence>
<organism evidence="7 8">
    <name type="scientific">Rhodotorula graminis (strain WP1)</name>
    <dbReference type="NCBI Taxonomy" id="578459"/>
    <lineage>
        <taxon>Eukaryota</taxon>
        <taxon>Fungi</taxon>
        <taxon>Dikarya</taxon>
        <taxon>Basidiomycota</taxon>
        <taxon>Pucciniomycotina</taxon>
        <taxon>Microbotryomycetes</taxon>
        <taxon>Sporidiobolales</taxon>
        <taxon>Sporidiobolaceae</taxon>
        <taxon>Rhodotorula</taxon>
    </lineage>
</organism>
<feature type="compositionally biased region" description="Basic and acidic residues" evidence="5">
    <location>
        <begin position="293"/>
        <end position="309"/>
    </location>
</feature>
<dbReference type="RefSeq" id="XP_018271115.1">
    <property type="nucleotide sequence ID" value="XM_018417082.1"/>
</dbReference>
<evidence type="ECO:0000256" key="3">
    <source>
        <dbReference type="ARBA" id="ARBA00022989"/>
    </source>
</evidence>
<dbReference type="GO" id="GO:0016020">
    <property type="term" value="C:membrane"/>
    <property type="evidence" value="ECO:0007669"/>
    <property type="project" value="UniProtKB-SubCell"/>
</dbReference>
<dbReference type="Proteomes" id="UP000053890">
    <property type="component" value="Unassembled WGS sequence"/>
</dbReference>
<dbReference type="PANTHER" id="PTHR31465">
    <property type="entry name" value="PROTEIN RTA1-RELATED"/>
    <property type="match status" value="1"/>
</dbReference>
<evidence type="ECO:0000256" key="4">
    <source>
        <dbReference type="ARBA" id="ARBA00023136"/>
    </source>
</evidence>
<accession>A0A194S6M5</accession>
<evidence type="ECO:0000256" key="2">
    <source>
        <dbReference type="ARBA" id="ARBA00022692"/>
    </source>
</evidence>
<keyword evidence="2 6" id="KW-0812">Transmembrane</keyword>
<evidence type="ECO:0000313" key="7">
    <source>
        <dbReference type="EMBL" id="KPV75066.1"/>
    </source>
</evidence>
<dbReference type="AlphaFoldDB" id="A0A194S6M5"/>
<feature type="transmembrane region" description="Helical" evidence="6">
    <location>
        <begin position="201"/>
        <end position="221"/>
    </location>
</feature>
<reference evidence="7 8" key="1">
    <citation type="journal article" date="2015" name="Front. Microbiol.">
        <title>Genome sequence of the plant growth promoting endophytic yeast Rhodotorula graminis WP1.</title>
        <authorList>
            <person name="Firrincieli A."/>
            <person name="Otillar R."/>
            <person name="Salamov A."/>
            <person name="Schmutz J."/>
            <person name="Khan Z."/>
            <person name="Redman R.S."/>
            <person name="Fleck N.D."/>
            <person name="Lindquist E."/>
            <person name="Grigoriev I.V."/>
            <person name="Doty S.L."/>
        </authorList>
    </citation>
    <scope>NUCLEOTIDE SEQUENCE [LARGE SCALE GENOMIC DNA]</scope>
    <source>
        <strain evidence="7 8">WP1</strain>
    </source>
</reference>
<dbReference type="EMBL" id="KQ474079">
    <property type="protein sequence ID" value="KPV75066.1"/>
    <property type="molecule type" value="Genomic_DNA"/>
</dbReference>
<gene>
    <name evidence="7" type="ORF">RHOBADRAFT_53964</name>
</gene>
<evidence type="ECO:0000313" key="8">
    <source>
        <dbReference type="Proteomes" id="UP000053890"/>
    </source>
</evidence>
<dbReference type="OrthoDB" id="3358017at2759"/>
<dbReference type="Pfam" id="PF04479">
    <property type="entry name" value="RTA1"/>
    <property type="match status" value="1"/>
</dbReference>
<keyword evidence="8" id="KW-1185">Reference proteome</keyword>
<dbReference type="PANTHER" id="PTHR31465:SF1">
    <property type="entry name" value="PROTEIN RTA1-RELATED"/>
    <property type="match status" value="1"/>
</dbReference>
<proteinExistence type="predicted"/>
<keyword evidence="3 6" id="KW-1133">Transmembrane helix</keyword>
<evidence type="ECO:0000256" key="5">
    <source>
        <dbReference type="SAM" id="MobiDB-lite"/>
    </source>
</evidence>
<protein>
    <recommendedName>
        <fullName evidence="9">RTA1 like protein</fullName>
    </recommendedName>
</protein>
<feature type="transmembrane region" description="Helical" evidence="6">
    <location>
        <begin position="164"/>
        <end position="189"/>
    </location>
</feature>
<comment type="subcellular location">
    <subcellularLocation>
        <location evidence="1">Membrane</location>
        <topology evidence="1">Multi-pass membrane protein</topology>
    </subcellularLocation>
</comment>
<dbReference type="OMA" id="FRARTWF"/>
<name>A0A194S6M5_RHOGW</name>
<feature type="transmembrane region" description="Helical" evidence="6">
    <location>
        <begin position="128"/>
        <end position="152"/>
    </location>
</feature>
<dbReference type="InterPro" id="IPR007568">
    <property type="entry name" value="RTA1"/>
</dbReference>
<feature type="region of interest" description="Disordered" evidence="5">
    <location>
        <begin position="282"/>
        <end position="315"/>
    </location>
</feature>
<dbReference type="GeneID" id="28977530"/>
<evidence type="ECO:0000256" key="6">
    <source>
        <dbReference type="SAM" id="Phobius"/>
    </source>
</evidence>
<dbReference type="STRING" id="578459.A0A194S6M5"/>
<keyword evidence="4 6" id="KW-0472">Membrane</keyword>